<comment type="subcellular location">
    <subcellularLocation>
        <location evidence="1">Cell membrane</location>
        <topology evidence="1">Single-pass type I membrane protein</topology>
    </subcellularLocation>
</comment>
<protein>
    <recommendedName>
        <fullName evidence="16">Protein kinase domain-containing protein</fullName>
    </recommendedName>
</protein>
<dbReference type="GO" id="GO:0005524">
    <property type="term" value="F:ATP binding"/>
    <property type="evidence" value="ECO:0007669"/>
    <property type="project" value="UniProtKB-KW"/>
</dbReference>
<evidence type="ECO:0000256" key="6">
    <source>
        <dbReference type="ARBA" id="ARBA00022679"/>
    </source>
</evidence>
<dbReference type="GO" id="GO:0002229">
    <property type="term" value="P:defense response to oomycetes"/>
    <property type="evidence" value="ECO:0007669"/>
    <property type="project" value="UniProtKB-ARBA"/>
</dbReference>
<dbReference type="GO" id="GO:0004674">
    <property type="term" value="F:protein serine/threonine kinase activity"/>
    <property type="evidence" value="ECO:0007669"/>
    <property type="project" value="UniProtKB-KW"/>
</dbReference>
<keyword evidence="10" id="KW-0418">Kinase</keyword>
<dbReference type="STRING" id="3818.A0A445AVY4"/>
<keyword evidence="9" id="KW-0547">Nucleotide-binding</keyword>
<evidence type="ECO:0000256" key="13">
    <source>
        <dbReference type="ARBA" id="ARBA00023136"/>
    </source>
</evidence>
<dbReference type="InterPro" id="IPR008271">
    <property type="entry name" value="Ser/Thr_kinase_AS"/>
</dbReference>
<dbReference type="AlphaFoldDB" id="A0A445AVY4"/>
<dbReference type="Pfam" id="PF00069">
    <property type="entry name" value="Pkinase"/>
    <property type="match status" value="1"/>
</dbReference>
<keyword evidence="18" id="KW-1185">Reference proteome</keyword>
<evidence type="ECO:0000256" key="7">
    <source>
        <dbReference type="ARBA" id="ARBA00022692"/>
    </source>
</evidence>
<organism evidence="17 18">
    <name type="scientific">Arachis hypogaea</name>
    <name type="common">Peanut</name>
    <dbReference type="NCBI Taxonomy" id="3818"/>
    <lineage>
        <taxon>Eukaryota</taxon>
        <taxon>Viridiplantae</taxon>
        <taxon>Streptophyta</taxon>
        <taxon>Embryophyta</taxon>
        <taxon>Tracheophyta</taxon>
        <taxon>Spermatophyta</taxon>
        <taxon>Magnoliopsida</taxon>
        <taxon>eudicotyledons</taxon>
        <taxon>Gunneridae</taxon>
        <taxon>Pentapetalae</taxon>
        <taxon>rosids</taxon>
        <taxon>fabids</taxon>
        <taxon>Fabales</taxon>
        <taxon>Fabaceae</taxon>
        <taxon>Papilionoideae</taxon>
        <taxon>50 kb inversion clade</taxon>
        <taxon>dalbergioids sensu lato</taxon>
        <taxon>Dalbergieae</taxon>
        <taxon>Pterocarpus clade</taxon>
        <taxon>Arachis</taxon>
    </lineage>
</organism>
<dbReference type="SMART" id="SM00220">
    <property type="entry name" value="S_TKc"/>
    <property type="match status" value="1"/>
</dbReference>
<keyword evidence="12" id="KW-1133">Transmembrane helix</keyword>
<reference evidence="17 18" key="1">
    <citation type="submission" date="2019-01" db="EMBL/GenBank/DDBJ databases">
        <title>Sequencing of cultivated peanut Arachis hypogaea provides insights into genome evolution and oil improvement.</title>
        <authorList>
            <person name="Chen X."/>
        </authorList>
    </citation>
    <scope>NUCLEOTIDE SEQUENCE [LARGE SCALE GENOMIC DNA]</scope>
    <source>
        <strain evidence="18">cv. Fuhuasheng</strain>
        <tissue evidence="17">Leaves</tissue>
    </source>
</reference>
<keyword evidence="5" id="KW-0723">Serine/threonine-protein kinase</keyword>
<dbReference type="PROSITE" id="PS50011">
    <property type="entry name" value="PROTEIN_KINASE_DOM"/>
    <property type="match status" value="1"/>
</dbReference>
<evidence type="ECO:0000256" key="5">
    <source>
        <dbReference type="ARBA" id="ARBA00022527"/>
    </source>
</evidence>
<comment type="similarity">
    <text evidence="2">In the N-terminal section; belongs to the leguminous lectin family.</text>
</comment>
<evidence type="ECO:0000256" key="8">
    <source>
        <dbReference type="ARBA" id="ARBA00022729"/>
    </source>
</evidence>
<dbReference type="InterPro" id="IPR021820">
    <property type="entry name" value="S-locus_recpt_kinase_C"/>
</dbReference>
<dbReference type="PANTHER" id="PTHR27002:SF1092">
    <property type="entry name" value="RECEPTOR-LIKE SERINE_THREONINE-PROTEIN KINASE"/>
    <property type="match status" value="1"/>
</dbReference>
<dbReference type="PROSITE" id="PS00108">
    <property type="entry name" value="PROTEIN_KINASE_ST"/>
    <property type="match status" value="1"/>
</dbReference>
<evidence type="ECO:0000256" key="11">
    <source>
        <dbReference type="ARBA" id="ARBA00022840"/>
    </source>
</evidence>
<accession>A0A445AVY4</accession>
<dbReference type="InterPro" id="IPR000719">
    <property type="entry name" value="Prot_kinase_dom"/>
</dbReference>
<dbReference type="GO" id="GO:0005886">
    <property type="term" value="C:plasma membrane"/>
    <property type="evidence" value="ECO:0007669"/>
    <property type="project" value="UniProtKB-SubCell"/>
</dbReference>
<evidence type="ECO:0000313" key="17">
    <source>
        <dbReference type="EMBL" id="RYR30605.1"/>
    </source>
</evidence>
<dbReference type="FunFam" id="1.10.510.10:FF:000240">
    <property type="entry name" value="Lectin-domain containing receptor kinase A4.3"/>
    <property type="match status" value="1"/>
</dbReference>
<name>A0A445AVY4_ARAHY</name>
<keyword evidence="8" id="KW-0732">Signal</keyword>
<evidence type="ECO:0000256" key="3">
    <source>
        <dbReference type="ARBA" id="ARBA00010217"/>
    </source>
</evidence>
<comment type="caution">
    <text evidence="17">The sequence shown here is derived from an EMBL/GenBank/DDBJ whole genome shotgun (WGS) entry which is preliminary data.</text>
</comment>
<keyword evidence="4" id="KW-1003">Cell membrane</keyword>
<dbReference type="Gene3D" id="1.10.510.10">
    <property type="entry name" value="Transferase(Phosphotransferase) domain 1"/>
    <property type="match status" value="1"/>
</dbReference>
<evidence type="ECO:0000256" key="15">
    <source>
        <dbReference type="ARBA" id="ARBA00023180"/>
    </source>
</evidence>
<evidence type="ECO:0000256" key="2">
    <source>
        <dbReference type="ARBA" id="ARBA00008536"/>
    </source>
</evidence>
<evidence type="ECO:0000256" key="12">
    <source>
        <dbReference type="ARBA" id="ARBA00022989"/>
    </source>
</evidence>
<keyword evidence="14" id="KW-0675">Receptor</keyword>
<sequence>MPPSPSIVEPLRPPSSSPVQPPSSSAFPFLAATVSFSTPLCTLPLSVCIIKNGASDSVQFIFFKIDCENGKLLDWLKRFRIINGIARDLLYFHQDSRHRIFYRDLKAGNVLLDDELDPKISDFGIARSFVGNKSEANTRHIVGTYGYLPPEYIVGGLYSTKSDVCSFGVLILEIVSGKRNKGFIDIDHYFNLLADHHLSSQIILIRQDLIVVITISKYLDIYIKAWTLLAKGKCLKIVDASIRDSINLPEVIRTIHVSLLCVQQNPENRPSMSYVLMMLSSEWELPQPKKPGFFIERDVVGDHSTLSNNELTVTQVHAR</sequence>
<evidence type="ECO:0000259" key="16">
    <source>
        <dbReference type="PROSITE" id="PS50011"/>
    </source>
</evidence>
<feature type="domain" description="Protein kinase" evidence="16">
    <location>
        <begin position="1"/>
        <end position="284"/>
    </location>
</feature>
<evidence type="ECO:0000256" key="9">
    <source>
        <dbReference type="ARBA" id="ARBA00022741"/>
    </source>
</evidence>
<dbReference type="InterPro" id="IPR011009">
    <property type="entry name" value="Kinase-like_dom_sf"/>
</dbReference>
<evidence type="ECO:0000256" key="10">
    <source>
        <dbReference type="ARBA" id="ARBA00022777"/>
    </source>
</evidence>
<evidence type="ECO:0000313" key="18">
    <source>
        <dbReference type="Proteomes" id="UP000289738"/>
    </source>
</evidence>
<evidence type="ECO:0000256" key="14">
    <source>
        <dbReference type="ARBA" id="ARBA00023170"/>
    </source>
</evidence>
<evidence type="ECO:0000256" key="1">
    <source>
        <dbReference type="ARBA" id="ARBA00004251"/>
    </source>
</evidence>
<proteinExistence type="inferred from homology"/>
<evidence type="ECO:0000256" key="4">
    <source>
        <dbReference type="ARBA" id="ARBA00022475"/>
    </source>
</evidence>
<dbReference type="Proteomes" id="UP000289738">
    <property type="component" value="Chromosome B01"/>
</dbReference>
<dbReference type="Pfam" id="PF11883">
    <property type="entry name" value="DUF3403"/>
    <property type="match status" value="1"/>
</dbReference>
<keyword evidence="11" id="KW-0067">ATP-binding</keyword>
<gene>
    <name evidence="17" type="ORF">Ahy_B01g055351</name>
</gene>
<keyword evidence="13" id="KW-0472">Membrane</keyword>
<keyword evidence="15" id="KW-0325">Glycoprotein</keyword>
<keyword evidence="6" id="KW-0808">Transferase</keyword>
<dbReference type="EMBL" id="SDMP01000011">
    <property type="protein sequence ID" value="RYR30605.1"/>
    <property type="molecule type" value="Genomic_DNA"/>
</dbReference>
<dbReference type="SUPFAM" id="SSF56112">
    <property type="entry name" value="Protein kinase-like (PK-like)"/>
    <property type="match status" value="1"/>
</dbReference>
<keyword evidence="7" id="KW-0812">Transmembrane</keyword>
<comment type="similarity">
    <text evidence="3">In the C-terminal section; belongs to the protein kinase superfamily. Ser/Thr protein kinase family.</text>
</comment>
<dbReference type="PANTHER" id="PTHR27002">
    <property type="entry name" value="RECEPTOR-LIKE SERINE/THREONINE-PROTEIN KINASE SD1-8"/>
    <property type="match status" value="1"/>
</dbReference>